<sequence>MLQLLVVHRSGEYEGLQRFSGDSGVQNLFAGRVETLAQQTAFNAWQRIRLKRRAVFENAVQHSCLGGDELEHLAHRHTGRETVRVHDKIGHPAMFAERQVLLAFDQTDNTFLPVTTTVLVADFRQPHLT</sequence>
<dbReference type="Proteomes" id="UP000236319">
    <property type="component" value="Unassembled WGS sequence"/>
</dbReference>
<gene>
    <name evidence="1" type="ORF">BOVATA_045630</name>
</gene>
<dbReference type="VEuPathDB" id="PiroplasmaDB:BOVATA_045630"/>
<proteinExistence type="predicted"/>
<evidence type="ECO:0000313" key="2">
    <source>
        <dbReference type="Proteomes" id="UP000236319"/>
    </source>
</evidence>
<protein>
    <submittedName>
        <fullName evidence="1">Uncharacterized protein</fullName>
    </submittedName>
</protein>
<dbReference type="RefSeq" id="XP_028869313.1">
    <property type="nucleotide sequence ID" value="XM_029013480.1"/>
</dbReference>
<dbReference type="AlphaFoldDB" id="A0A2H6KJB5"/>
<evidence type="ECO:0000313" key="1">
    <source>
        <dbReference type="EMBL" id="GBE63070.1"/>
    </source>
</evidence>
<name>A0A2H6KJB5_9APIC</name>
<keyword evidence="2" id="KW-1185">Reference proteome</keyword>
<reference evidence="1 2" key="1">
    <citation type="journal article" date="2017" name="BMC Genomics">
        <title>Whole-genome assembly of Babesia ovata and comparative genomics between closely related pathogens.</title>
        <authorList>
            <person name="Yamagishi J."/>
            <person name="Asada M."/>
            <person name="Hakimi H."/>
            <person name="Tanaka T.Q."/>
            <person name="Sugimoto C."/>
            <person name="Kawazu S."/>
        </authorList>
    </citation>
    <scope>NUCLEOTIDE SEQUENCE [LARGE SCALE GENOMIC DNA]</scope>
    <source>
        <strain evidence="1 2">Miyake</strain>
    </source>
</reference>
<comment type="caution">
    <text evidence="1">The sequence shown here is derived from an EMBL/GenBank/DDBJ whole genome shotgun (WGS) entry which is preliminary data.</text>
</comment>
<accession>A0A2H6KJB5</accession>
<dbReference type="GeneID" id="39876840"/>
<dbReference type="EMBL" id="BDSA01000013">
    <property type="protein sequence ID" value="GBE63070.1"/>
    <property type="molecule type" value="Genomic_DNA"/>
</dbReference>
<organism evidence="1 2">
    <name type="scientific">Babesia ovata</name>
    <dbReference type="NCBI Taxonomy" id="189622"/>
    <lineage>
        <taxon>Eukaryota</taxon>
        <taxon>Sar</taxon>
        <taxon>Alveolata</taxon>
        <taxon>Apicomplexa</taxon>
        <taxon>Aconoidasida</taxon>
        <taxon>Piroplasmida</taxon>
        <taxon>Babesiidae</taxon>
        <taxon>Babesia</taxon>
    </lineage>
</organism>